<feature type="non-terminal residue" evidence="3">
    <location>
        <position position="43"/>
    </location>
</feature>
<evidence type="ECO:0000313" key="3">
    <source>
        <dbReference type="EMBL" id="GAI11221.1"/>
    </source>
</evidence>
<dbReference type="GO" id="GO:0016857">
    <property type="term" value="F:racemase and epimerase activity, acting on carbohydrates and derivatives"/>
    <property type="evidence" value="ECO:0007669"/>
    <property type="project" value="InterPro"/>
</dbReference>
<dbReference type="InterPro" id="IPR013785">
    <property type="entry name" value="Aldolase_TIM"/>
</dbReference>
<dbReference type="GO" id="GO:0005975">
    <property type="term" value="P:carbohydrate metabolic process"/>
    <property type="evidence" value="ECO:0007669"/>
    <property type="project" value="InterPro"/>
</dbReference>
<organism evidence="3">
    <name type="scientific">marine sediment metagenome</name>
    <dbReference type="NCBI Taxonomy" id="412755"/>
    <lineage>
        <taxon>unclassified sequences</taxon>
        <taxon>metagenomes</taxon>
        <taxon>ecological metagenomes</taxon>
    </lineage>
</organism>
<sequence length="43" mass="4602">MSKKVVLKIKLAPSILSADFGRLGEQVAEATTAGADYIHIDIM</sequence>
<keyword evidence="2" id="KW-0413">Isomerase</keyword>
<gene>
    <name evidence="3" type="ORF">S06H3_22061</name>
</gene>
<evidence type="ECO:0000256" key="2">
    <source>
        <dbReference type="ARBA" id="ARBA00023235"/>
    </source>
</evidence>
<protein>
    <recommendedName>
        <fullName evidence="4">Ribulose-phosphate 3-epimerase</fullName>
    </recommendedName>
</protein>
<proteinExistence type="predicted"/>
<reference evidence="3" key="1">
    <citation type="journal article" date="2014" name="Front. Microbiol.">
        <title>High frequency of phylogenetically diverse reductive dehalogenase-homologous genes in deep subseafloor sedimentary metagenomes.</title>
        <authorList>
            <person name="Kawai M."/>
            <person name="Futagami T."/>
            <person name="Toyoda A."/>
            <person name="Takaki Y."/>
            <person name="Nishi S."/>
            <person name="Hori S."/>
            <person name="Arai W."/>
            <person name="Tsubouchi T."/>
            <person name="Morono Y."/>
            <person name="Uchiyama I."/>
            <person name="Ito T."/>
            <person name="Fujiyama A."/>
            <person name="Inagaki F."/>
            <person name="Takami H."/>
        </authorList>
    </citation>
    <scope>NUCLEOTIDE SEQUENCE</scope>
    <source>
        <strain evidence="3">Expedition CK06-06</strain>
    </source>
</reference>
<comment type="caution">
    <text evidence="3">The sequence shown here is derived from an EMBL/GenBank/DDBJ whole genome shotgun (WGS) entry which is preliminary data.</text>
</comment>
<dbReference type="GO" id="GO:0046872">
    <property type="term" value="F:metal ion binding"/>
    <property type="evidence" value="ECO:0007669"/>
    <property type="project" value="UniProtKB-KW"/>
</dbReference>
<dbReference type="Gene3D" id="3.20.20.70">
    <property type="entry name" value="Aldolase class I"/>
    <property type="match status" value="1"/>
</dbReference>
<dbReference type="EMBL" id="BARV01011709">
    <property type="protein sequence ID" value="GAI11221.1"/>
    <property type="molecule type" value="Genomic_DNA"/>
</dbReference>
<name>X1LZH3_9ZZZZ</name>
<dbReference type="InterPro" id="IPR011060">
    <property type="entry name" value="RibuloseP-bd_barrel"/>
</dbReference>
<keyword evidence="1" id="KW-0479">Metal-binding</keyword>
<dbReference type="AlphaFoldDB" id="X1LZH3"/>
<dbReference type="Pfam" id="PF00834">
    <property type="entry name" value="Ribul_P_3_epim"/>
    <property type="match status" value="1"/>
</dbReference>
<accession>X1LZH3</accession>
<dbReference type="InterPro" id="IPR000056">
    <property type="entry name" value="Ribul_P_3_epim-like"/>
</dbReference>
<evidence type="ECO:0008006" key="4">
    <source>
        <dbReference type="Google" id="ProtNLM"/>
    </source>
</evidence>
<dbReference type="SUPFAM" id="SSF51366">
    <property type="entry name" value="Ribulose-phoshate binding barrel"/>
    <property type="match status" value="1"/>
</dbReference>
<evidence type="ECO:0000256" key="1">
    <source>
        <dbReference type="ARBA" id="ARBA00022723"/>
    </source>
</evidence>